<dbReference type="InterPro" id="IPR001019">
    <property type="entry name" value="Gprotein_alpha_su"/>
</dbReference>
<evidence type="ECO:0000256" key="7">
    <source>
        <dbReference type="ARBA" id="ARBA00023224"/>
    </source>
</evidence>
<organism evidence="10 11">
    <name type="scientific">Anaeramoeba flamelloides</name>
    <dbReference type="NCBI Taxonomy" id="1746091"/>
    <lineage>
        <taxon>Eukaryota</taxon>
        <taxon>Metamonada</taxon>
        <taxon>Anaeramoebidae</taxon>
        <taxon>Anaeramoeba</taxon>
    </lineage>
</organism>
<accession>A0ABQ8Z1C9</accession>
<evidence type="ECO:0000256" key="6">
    <source>
        <dbReference type="ARBA" id="ARBA00023139"/>
    </source>
</evidence>
<dbReference type="PANTHER" id="PTHR10218">
    <property type="entry name" value="GTP-BINDING PROTEIN ALPHA SUBUNIT"/>
    <property type="match status" value="1"/>
</dbReference>
<dbReference type="Gene3D" id="1.10.400.10">
    <property type="entry name" value="GI Alpha 1, domain 2-like"/>
    <property type="match status" value="1"/>
</dbReference>
<feature type="compositionally biased region" description="Basic residues" evidence="9">
    <location>
        <begin position="8"/>
        <end position="21"/>
    </location>
</feature>
<dbReference type="PROSITE" id="PS51882">
    <property type="entry name" value="G_ALPHA"/>
    <property type="match status" value="1"/>
</dbReference>
<dbReference type="SMART" id="SM00275">
    <property type="entry name" value="G_alpha"/>
    <property type="match status" value="1"/>
</dbReference>
<keyword evidence="7" id="KW-0807">Transducer</keyword>
<keyword evidence="6" id="KW-0564">Palmitate</keyword>
<keyword evidence="4" id="KW-0460">Magnesium</keyword>
<dbReference type="InterPro" id="IPR027417">
    <property type="entry name" value="P-loop_NTPase"/>
</dbReference>
<keyword evidence="11" id="KW-1185">Reference proteome</keyword>
<dbReference type="PRINTS" id="PR00318">
    <property type="entry name" value="GPROTEINA"/>
</dbReference>
<dbReference type="Pfam" id="PF00503">
    <property type="entry name" value="G-alpha"/>
    <property type="match status" value="1"/>
</dbReference>
<dbReference type="Gene3D" id="3.40.50.300">
    <property type="entry name" value="P-loop containing nucleotide triphosphate hydrolases"/>
    <property type="match status" value="1"/>
</dbReference>
<evidence type="ECO:0000313" key="10">
    <source>
        <dbReference type="EMBL" id="KAJ6250605.1"/>
    </source>
</evidence>
<comment type="caution">
    <text evidence="10">The sequence shown here is derived from an EMBL/GenBank/DDBJ whole genome shotgun (WGS) entry which is preliminary data.</text>
</comment>
<evidence type="ECO:0000256" key="4">
    <source>
        <dbReference type="ARBA" id="ARBA00022842"/>
    </source>
</evidence>
<evidence type="ECO:0000313" key="11">
    <source>
        <dbReference type="Proteomes" id="UP001150062"/>
    </source>
</evidence>
<evidence type="ECO:0000256" key="5">
    <source>
        <dbReference type="ARBA" id="ARBA00023134"/>
    </source>
</evidence>
<keyword evidence="5" id="KW-0342">GTP-binding</keyword>
<keyword evidence="2" id="KW-0479">Metal-binding</keyword>
<dbReference type="SUPFAM" id="SSF52540">
    <property type="entry name" value="P-loop containing nucleoside triphosphate hydrolases"/>
    <property type="match status" value="1"/>
</dbReference>
<evidence type="ECO:0000256" key="9">
    <source>
        <dbReference type="SAM" id="MobiDB-lite"/>
    </source>
</evidence>
<protein>
    <submittedName>
        <fullName evidence="10">Guanine nucleotide-binding protein g(O) subunit alpha</fullName>
    </submittedName>
</protein>
<evidence type="ECO:0000256" key="2">
    <source>
        <dbReference type="ARBA" id="ARBA00022723"/>
    </source>
</evidence>
<keyword evidence="8" id="KW-0449">Lipoprotein</keyword>
<dbReference type="EMBL" id="JAOAOG010000073">
    <property type="protein sequence ID" value="KAJ6250605.1"/>
    <property type="molecule type" value="Genomic_DNA"/>
</dbReference>
<name>A0ABQ8Z1C9_9EUKA</name>
<evidence type="ECO:0000256" key="1">
    <source>
        <dbReference type="ARBA" id="ARBA00022707"/>
    </source>
</evidence>
<keyword evidence="1" id="KW-0519">Myristate</keyword>
<dbReference type="PANTHER" id="PTHR10218:SF362">
    <property type="entry name" value="G PROTEIN ALPHA O SUBUNIT"/>
    <property type="match status" value="1"/>
</dbReference>
<feature type="region of interest" description="Disordered" evidence="9">
    <location>
        <begin position="1"/>
        <end position="30"/>
    </location>
</feature>
<gene>
    <name evidence="10" type="ORF">M0813_15413</name>
</gene>
<dbReference type="SUPFAM" id="SSF47895">
    <property type="entry name" value="Transducin (alpha subunit), insertion domain"/>
    <property type="match status" value="1"/>
</dbReference>
<evidence type="ECO:0000256" key="8">
    <source>
        <dbReference type="ARBA" id="ARBA00023288"/>
    </source>
</evidence>
<keyword evidence="3" id="KW-0547">Nucleotide-binding</keyword>
<dbReference type="CDD" id="cd00066">
    <property type="entry name" value="G-alpha"/>
    <property type="match status" value="1"/>
</dbReference>
<evidence type="ECO:0000256" key="3">
    <source>
        <dbReference type="ARBA" id="ARBA00022741"/>
    </source>
</evidence>
<sequence length="342" mass="39737">MGKNESKIKRKRLSKQSKRSKRIDQMIAQEQDEQNKEVKILLLGTGDSGKSTVVKQIQILYKGGFKKEQLERYKNILRSNLKIYIKSLIRGCEKLNIPISDKNETIAQDFVQNVKKSSSEITEQLSQDIQTLWADPGLKKAYENREAIQLPDAANYFLDRVDAICKEDFIPTEKDILHCRIATVGVKELHFEVNGHLWRIVDVGGQRSERRKWLHQFDDVSVLIFVVAMNEYNMCLYEDERINRMDESRKVFGKTVNNGFFKKKDLVLLLNKTDLFEEKIKKVPLGDHFSSYKGSTDTEAKEFIKKLYLSKAKKKKRQVYSHCVCATNTDLVSFQHTSILLY</sequence>
<proteinExistence type="predicted"/>
<dbReference type="InterPro" id="IPR011025">
    <property type="entry name" value="GproteinA_insert"/>
</dbReference>
<dbReference type="Proteomes" id="UP001150062">
    <property type="component" value="Unassembled WGS sequence"/>
</dbReference>
<reference evidence="10" key="1">
    <citation type="submission" date="2022-08" db="EMBL/GenBank/DDBJ databases">
        <title>Novel sulfate-reducing endosymbionts in the free-living metamonad Anaeramoeba.</title>
        <authorList>
            <person name="Jerlstrom-Hultqvist J."/>
            <person name="Cepicka I."/>
            <person name="Gallot-Lavallee L."/>
            <person name="Salas-Leiva D."/>
            <person name="Curtis B.A."/>
            <person name="Zahonova K."/>
            <person name="Pipaliya S."/>
            <person name="Dacks J."/>
            <person name="Roger A.J."/>
        </authorList>
    </citation>
    <scope>NUCLEOTIDE SEQUENCE</scope>
    <source>
        <strain evidence="10">Schooner1</strain>
    </source>
</reference>